<reference evidence="1" key="2">
    <citation type="journal article" date="2015" name="Fish Shellfish Immunol.">
        <title>Early steps in the European eel (Anguilla anguilla)-Vibrio vulnificus interaction in the gills: Role of the RtxA13 toxin.</title>
        <authorList>
            <person name="Callol A."/>
            <person name="Pajuelo D."/>
            <person name="Ebbesson L."/>
            <person name="Teles M."/>
            <person name="MacKenzie S."/>
            <person name="Amaro C."/>
        </authorList>
    </citation>
    <scope>NUCLEOTIDE SEQUENCE</scope>
</reference>
<sequence>MPLCFQQIFFVSHHGKNNMAICTGSRDSRLHKCLQSKVQNCIHQMLKAVSPPAQDFSCRESM</sequence>
<dbReference type="AlphaFoldDB" id="A0A0E9Q0L6"/>
<evidence type="ECO:0000313" key="1">
    <source>
        <dbReference type="EMBL" id="JAH10269.1"/>
    </source>
</evidence>
<protein>
    <submittedName>
        <fullName evidence="1">Uncharacterized protein</fullName>
    </submittedName>
</protein>
<name>A0A0E9Q0L6_ANGAN</name>
<reference evidence="1" key="1">
    <citation type="submission" date="2014-11" db="EMBL/GenBank/DDBJ databases">
        <authorList>
            <person name="Amaro Gonzalez C."/>
        </authorList>
    </citation>
    <scope>NUCLEOTIDE SEQUENCE</scope>
</reference>
<accession>A0A0E9Q0L6</accession>
<proteinExistence type="predicted"/>
<dbReference type="EMBL" id="GBXM01098308">
    <property type="protein sequence ID" value="JAH10269.1"/>
    <property type="molecule type" value="Transcribed_RNA"/>
</dbReference>
<organism evidence="1">
    <name type="scientific">Anguilla anguilla</name>
    <name type="common">European freshwater eel</name>
    <name type="synonym">Muraena anguilla</name>
    <dbReference type="NCBI Taxonomy" id="7936"/>
    <lineage>
        <taxon>Eukaryota</taxon>
        <taxon>Metazoa</taxon>
        <taxon>Chordata</taxon>
        <taxon>Craniata</taxon>
        <taxon>Vertebrata</taxon>
        <taxon>Euteleostomi</taxon>
        <taxon>Actinopterygii</taxon>
        <taxon>Neopterygii</taxon>
        <taxon>Teleostei</taxon>
        <taxon>Anguilliformes</taxon>
        <taxon>Anguillidae</taxon>
        <taxon>Anguilla</taxon>
    </lineage>
</organism>